<protein>
    <submittedName>
        <fullName evidence="2">Uncharacterized protein</fullName>
    </submittedName>
</protein>
<feature type="signal peptide" evidence="1">
    <location>
        <begin position="1"/>
        <end position="16"/>
    </location>
</feature>
<evidence type="ECO:0000313" key="3">
    <source>
        <dbReference type="Proteomes" id="UP000002489"/>
    </source>
</evidence>
<reference evidence="3" key="1">
    <citation type="journal article" date="2012" name="Mol. Plant Microbe Interact.">
        <title>A highly conserved effector in Fusarium oxysporum is required for full virulence on Arabidopsis.</title>
        <authorList>
            <person name="Thatcher L.F."/>
            <person name="Gardiner D.M."/>
            <person name="Kazan K."/>
            <person name="Manners J."/>
        </authorList>
    </citation>
    <scope>NUCLEOTIDE SEQUENCE [LARGE SCALE GENOMIC DNA]</scope>
    <source>
        <strain evidence="3">Fo5176</strain>
    </source>
</reference>
<feature type="chain" id="PRO_5002271160" evidence="1">
    <location>
        <begin position="17"/>
        <end position="224"/>
    </location>
</feature>
<dbReference type="EnsemblFungi" id="FOXG_10456T0">
    <property type="protein sequence ID" value="FOXG_10456P0"/>
    <property type="gene ID" value="FOXG_10456"/>
</dbReference>
<evidence type="ECO:0000313" key="2">
    <source>
        <dbReference type="EnsemblFungi" id="FOXG_10456P0"/>
    </source>
</evidence>
<proteinExistence type="predicted"/>
<name>A0A0D2Y2F9_FUSOF</name>
<accession>A0A0D2Y2F9</accession>
<sequence>MVPNCIVVLIWRLLGSLPSGLLYKRDHPENHRSLDSMKLAMSIECGQDISKVVVLRLKLLCSQGLARFSVSIYWPDDVFLHHEAMLPYKSDRNPSGVLQFLYKSLAGFAELSGEVHFENGTRSIFPAGLSKLVQLLHRNFVKVFCDPESLEENANTMNCEFDFNVRPEKNTFSVSSPSARVVKGSSHVQTKGLTHGRDSPCPNTIWKNAFLLVKYVAVSSKAMT</sequence>
<organism evidence="2 3">
    <name type="scientific">Fusarium oxysporum (strain Fo5176)</name>
    <name type="common">Fusarium vascular wilt</name>
    <dbReference type="NCBI Taxonomy" id="660025"/>
    <lineage>
        <taxon>Eukaryota</taxon>
        <taxon>Fungi</taxon>
        <taxon>Dikarya</taxon>
        <taxon>Ascomycota</taxon>
        <taxon>Pezizomycotina</taxon>
        <taxon>Sordariomycetes</taxon>
        <taxon>Hypocreomycetidae</taxon>
        <taxon>Hypocreales</taxon>
        <taxon>Nectriaceae</taxon>
        <taxon>Fusarium</taxon>
        <taxon>Fusarium oxysporum species complex</taxon>
    </lineage>
</organism>
<evidence type="ECO:0000256" key="1">
    <source>
        <dbReference type="SAM" id="SignalP"/>
    </source>
</evidence>
<dbReference type="AlphaFoldDB" id="A0A0D2Y2F9"/>
<keyword evidence="1" id="KW-0732">Signal</keyword>
<reference evidence="2" key="2">
    <citation type="submission" date="2025-08" db="UniProtKB">
        <authorList>
            <consortium name="EnsemblFungi"/>
        </authorList>
    </citation>
    <scope>IDENTIFICATION</scope>
    <source>
        <strain evidence="2">4287 / CBS 123668 / FGSC 9935 / NRRL 34936</strain>
    </source>
</reference>
<dbReference type="Proteomes" id="UP000002489">
    <property type="component" value="Unassembled WGS sequence"/>
</dbReference>